<organism evidence="15 16">
    <name type="scientific">Cryptotermes secundus</name>
    <dbReference type="NCBI Taxonomy" id="105785"/>
    <lineage>
        <taxon>Eukaryota</taxon>
        <taxon>Metazoa</taxon>
        <taxon>Ecdysozoa</taxon>
        <taxon>Arthropoda</taxon>
        <taxon>Hexapoda</taxon>
        <taxon>Insecta</taxon>
        <taxon>Pterygota</taxon>
        <taxon>Neoptera</taxon>
        <taxon>Polyneoptera</taxon>
        <taxon>Dictyoptera</taxon>
        <taxon>Blattodea</taxon>
        <taxon>Blattoidea</taxon>
        <taxon>Termitoidae</taxon>
        <taxon>Kalotermitidae</taxon>
        <taxon>Cryptotermitinae</taxon>
        <taxon>Cryptotermes</taxon>
    </lineage>
</organism>
<feature type="transmembrane region" description="Helical" evidence="12">
    <location>
        <begin position="209"/>
        <end position="231"/>
    </location>
</feature>
<keyword evidence="7 12" id="KW-0472">Membrane</keyword>
<feature type="transmembrane region" description="Helical" evidence="12">
    <location>
        <begin position="352"/>
        <end position="373"/>
    </location>
</feature>
<keyword evidence="10" id="KW-0325">Glycoprotein</keyword>
<protein>
    <recommendedName>
        <fullName evidence="14">G-protein coupled receptors family 1 profile domain-containing protein</fullName>
    </recommendedName>
</protein>
<keyword evidence="11" id="KW-0807">Transducer</keyword>
<dbReference type="PRINTS" id="PR00358">
    <property type="entry name" value="BOMBESINR"/>
</dbReference>
<evidence type="ECO:0000256" key="6">
    <source>
        <dbReference type="ARBA" id="ARBA00023040"/>
    </source>
</evidence>
<dbReference type="Proteomes" id="UP000235965">
    <property type="component" value="Unassembled WGS sequence"/>
</dbReference>
<evidence type="ECO:0000256" key="12">
    <source>
        <dbReference type="SAM" id="Phobius"/>
    </source>
</evidence>
<evidence type="ECO:0000256" key="7">
    <source>
        <dbReference type="ARBA" id="ARBA00023136"/>
    </source>
</evidence>
<dbReference type="SUPFAM" id="SSF81321">
    <property type="entry name" value="Family A G protein-coupled receptor-like"/>
    <property type="match status" value="1"/>
</dbReference>
<dbReference type="OrthoDB" id="10049706at2759"/>
<dbReference type="PANTHER" id="PTHR45695:SF9">
    <property type="entry name" value="LEUCOKININ RECEPTOR"/>
    <property type="match status" value="1"/>
</dbReference>
<keyword evidence="5 12" id="KW-1133">Transmembrane helix</keyword>
<evidence type="ECO:0000256" key="9">
    <source>
        <dbReference type="ARBA" id="ARBA00023170"/>
    </source>
</evidence>
<dbReference type="STRING" id="105785.A0A2J7PSD8"/>
<dbReference type="PANTHER" id="PTHR45695">
    <property type="entry name" value="LEUCOKININ RECEPTOR-RELATED"/>
    <property type="match status" value="1"/>
</dbReference>
<evidence type="ECO:0000313" key="16">
    <source>
        <dbReference type="Proteomes" id="UP000235965"/>
    </source>
</evidence>
<sequence length="419" mass="47015">MSILTIGFVLLLSSGMCEHSSAHGNVMNVSRADNVHFPNIKDATASVKPLLTTSVHPANTNGSDGQLHDADYNVTVEYTDVDEAFERFLSVKRYLDPSIMSIIFIFGAVTNVTLLVIFARQEDMRTWTNACIFTMAIGDLLSVIVNIPLFYALLVSNHWTVGVALCKLLWFFSDFAVGLSIFAVTMLSVQRYCGIVNTNVYIYNGRLALRARLVSGFNILLIWILSFGFAVRTAVTANVTNDKCFSSAGSYGPEFSRNIALLNLFVFCIIPLSVIAVFYGLTACHLIESAREMPGEASVSQRKIIHARKKGAKVVLALTAVFFVSYLPWYLWQVVFFWGGYGSDYKITTYTYTFLYYFFFGNLCFNPIALYCVSSTFRRYFNQYLFCTRKFNTILEDENPPSVKGKSTFFTSSTNITSQ</sequence>
<dbReference type="InterPro" id="IPR000276">
    <property type="entry name" value="GPCR_Rhodpsn"/>
</dbReference>
<evidence type="ECO:0000259" key="14">
    <source>
        <dbReference type="PROSITE" id="PS50262"/>
    </source>
</evidence>
<evidence type="ECO:0000256" key="11">
    <source>
        <dbReference type="ARBA" id="ARBA00023224"/>
    </source>
</evidence>
<feature type="transmembrane region" description="Helical" evidence="12">
    <location>
        <begin position="259"/>
        <end position="281"/>
    </location>
</feature>
<feature type="transmembrane region" description="Helical" evidence="12">
    <location>
        <begin position="311"/>
        <end position="332"/>
    </location>
</feature>
<evidence type="ECO:0000256" key="8">
    <source>
        <dbReference type="ARBA" id="ARBA00023157"/>
    </source>
</evidence>
<evidence type="ECO:0000256" key="4">
    <source>
        <dbReference type="ARBA" id="ARBA00022692"/>
    </source>
</evidence>
<feature type="chain" id="PRO_5014458558" description="G-protein coupled receptors family 1 profile domain-containing protein" evidence="13">
    <location>
        <begin position="23"/>
        <end position="419"/>
    </location>
</feature>
<keyword evidence="13" id="KW-0732">Signal</keyword>
<dbReference type="InParanoid" id="A0A2J7PSD8"/>
<dbReference type="GO" id="GO:0005886">
    <property type="term" value="C:plasma membrane"/>
    <property type="evidence" value="ECO:0007669"/>
    <property type="project" value="UniProtKB-SubCell"/>
</dbReference>
<feature type="transmembrane region" description="Helical" evidence="12">
    <location>
        <begin position="131"/>
        <end position="156"/>
    </location>
</feature>
<reference evidence="15 16" key="1">
    <citation type="submission" date="2017-12" db="EMBL/GenBank/DDBJ databases">
        <title>Hemimetabolous genomes reveal molecular basis of termite eusociality.</title>
        <authorList>
            <person name="Harrison M.C."/>
            <person name="Jongepier E."/>
            <person name="Robertson H.M."/>
            <person name="Arning N."/>
            <person name="Bitard-Feildel T."/>
            <person name="Chao H."/>
            <person name="Childers C.P."/>
            <person name="Dinh H."/>
            <person name="Doddapaneni H."/>
            <person name="Dugan S."/>
            <person name="Gowin J."/>
            <person name="Greiner C."/>
            <person name="Han Y."/>
            <person name="Hu H."/>
            <person name="Hughes D.S.T."/>
            <person name="Huylmans A.-K."/>
            <person name="Kemena C."/>
            <person name="Kremer L.P.M."/>
            <person name="Lee S.L."/>
            <person name="Lopez-Ezquerra A."/>
            <person name="Mallet L."/>
            <person name="Monroy-Kuhn J.M."/>
            <person name="Moser A."/>
            <person name="Murali S.C."/>
            <person name="Muzny D.M."/>
            <person name="Otani S."/>
            <person name="Piulachs M.-D."/>
            <person name="Poelchau M."/>
            <person name="Qu J."/>
            <person name="Schaub F."/>
            <person name="Wada-Katsumata A."/>
            <person name="Worley K.C."/>
            <person name="Xie Q."/>
            <person name="Ylla G."/>
            <person name="Poulsen M."/>
            <person name="Gibbs R.A."/>
            <person name="Schal C."/>
            <person name="Richards S."/>
            <person name="Belles X."/>
            <person name="Korb J."/>
            <person name="Bornberg-Bauer E."/>
        </authorList>
    </citation>
    <scope>NUCLEOTIDE SEQUENCE [LARGE SCALE GENOMIC DNA]</scope>
    <source>
        <tissue evidence="15">Whole body</tissue>
    </source>
</reference>
<feature type="transmembrane region" description="Helical" evidence="12">
    <location>
        <begin position="99"/>
        <end position="119"/>
    </location>
</feature>
<dbReference type="GO" id="GO:0008528">
    <property type="term" value="F:G protein-coupled peptide receptor activity"/>
    <property type="evidence" value="ECO:0007669"/>
    <property type="project" value="InterPro"/>
</dbReference>
<accession>A0A2J7PSD8</accession>
<keyword evidence="8" id="KW-1015">Disulfide bond</keyword>
<dbReference type="EMBL" id="NEVH01021933">
    <property type="protein sequence ID" value="PNF19240.1"/>
    <property type="molecule type" value="Genomic_DNA"/>
</dbReference>
<comment type="subcellular location">
    <subcellularLocation>
        <location evidence="1">Cell membrane</location>
        <topology evidence="1">Multi-pass membrane protein</topology>
    </subcellularLocation>
</comment>
<evidence type="ECO:0000256" key="2">
    <source>
        <dbReference type="ARBA" id="ARBA00010663"/>
    </source>
</evidence>
<dbReference type="Gene3D" id="1.20.1070.10">
    <property type="entry name" value="Rhodopsin 7-helix transmembrane proteins"/>
    <property type="match status" value="1"/>
</dbReference>
<evidence type="ECO:0000256" key="5">
    <source>
        <dbReference type="ARBA" id="ARBA00022989"/>
    </source>
</evidence>
<evidence type="ECO:0000256" key="13">
    <source>
        <dbReference type="SAM" id="SignalP"/>
    </source>
</evidence>
<comment type="caution">
    <text evidence="15">The sequence shown here is derived from an EMBL/GenBank/DDBJ whole genome shotgun (WGS) entry which is preliminary data.</text>
</comment>
<feature type="domain" description="G-protein coupled receptors family 1 profile" evidence="14">
    <location>
        <begin position="110"/>
        <end position="370"/>
    </location>
</feature>
<evidence type="ECO:0000256" key="1">
    <source>
        <dbReference type="ARBA" id="ARBA00004651"/>
    </source>
</evidence>
<dbReference type="InterPro" id="IPR001556">
    <property type="entry name" value="Bombsn_rcpt-like"/>
</dbReference>
<dbReference type="AlphaFoldDB" id="A0A2J7PSD8"/>
<evidence type="ECO:0000313" key="15">
    <source>
        <dbReference type="EMBL" id="PNF19240.1"/>
    </source>
</evidence>
<keyword evidence="9" id="KW-0675">Receptor</keyword>
<gene>
    <name evidence="15" type="ORF">B7P43_G08205</name>
</gene>
<feature type="signal peptide" evidence="13">
    <location>
        <begin position="1"/>
        <end position="22"/>
    </location>
</feature>
<dbReference type="PRINTS" id="PR00237">
    <property type="entry name" value="GPCRRHODOPSN"/>
</dbReference>
<name>A0A2J7PSD8_9NEOP</name>
<feature type="transmembrane region" description="Helical" evidence="12">
    <location>
        <begin position="168"/>
        <end position="189"/>
    </location>
</feature>
<keyword evidence="6" id="KW-0297">G-protein coupled receptor</keyword>
<keyword evidence="16" id="KW-1185">Reference proteome</keyword>
<comment type="similarity">
    <text evidence="2">Belongs to the G-protein coupled receptor 1 family.</text>
</comment>
<proteinExistence type="inferred from homology"/>
<keyword evidence="3" id="KW-1003">Cell membrane</keyword>
<dbReference type="InterPro" id="IPR017452">
    <property type="entry name" value="GPCR_Rhodpsn_7TM"/>
</dbReference>
<keyword evidence="4 12" id="KW-0812">Transmembrane</keyword>
<dbReference type="PROSITE" id="PS50262">
    <property type="entry name" value="G_PROTEIN_RECEP_F1_2"/>
    <property type="match status" value="1"/>
</dbReference>
<evidence type="ECO:0000256" key="3">
    <source>
        <dbReference type="ARBA" id="ARBA00022475"/>
    </source>
</evidence>
<dbReference type="Pfam" id="PF00001">
    <property type="entry name" value="7tm_1"/>
    <property type="match status" value="1"/>
</dbReference>
<evidence type="ECO:0000256" key="10">
    <source>
        <dbReference type="ARBA" id="ARBA00023180"/>
    </source>
</evidence>